<dbReference type="PIRSF" id="PIRSF006305">
    <property type="entry name" value="Maf"/>
    <property type="match status" value="1"/>
</dbReference>
<evidence type="ECO:0000256" key="3">
    <source>
        <dbReference type="HAMAP-Rule" id="MF_00528"/>
    </source>
</evidence>
<reference evidence="4" key="1">
    <citation type="journal article" date="2020" name="mSystems">
        <title>Genome- and Community-Level Interaction Insights into Carbon Utilization and Element Cycling Functions of Hydrothermarchaeota in Hydrothermal Sediment.</title>
        <authorList>
            <person name="Zhou Z."/>
            <person name="Liu Y."/>
            <person name="Xu W."/>
            <person name="Pan J."/>
            <person name="Luo Z.H."/>
            <person name="Li M."/>
        </authorList>
    </citation>
    <scope>NUCLEOTIDE SEQUENCE [LARGE SCALE GENOMIC DNA]</scope>
    <source>
        <strain evidence="4">HyVt-102</strain>
    </source>
</reference>
<name>A0A7C0VBK6_UNCW3</name>
<dbReference type="PANTHER" id="PTHR43213">
    <property type="entry name" value="BIFUNCTIONAL DTTP/UTP PYROPHOSPHATASE/METHYLTRANSFERASE PROTEIN-RELATED"/>
    <property type="match status" value="1"/>
</dbReference>
<gene>
    <name evidence="4" type="primary">maf</name>
    <name evidence="4" type="ORF">ENF18_08215</name>
</gene>
<feature type="site" description="Important for substrate specificity" evidence="3">
    <location>
        <position position="65"/>
    </location>
</feature>
<dbReference type="GO" id="GO:0005737">
    <property type="term" value="C:cytoplasm"/>
    <property type="evidence" value="ECO:0007669"/>
    <property type="project" value="UniProtKB-SubCell"/>
</dbReference>
<evidence type="ECO:0000256" key="2">
    <source>
        <dbReference type="ARBA" id="ARBA00022801"/>
    </source>
</evidence>
<dbReference type="InterPro" id="IPR003697">
    <property type="entry name" value="Maf-like"/>
</dbReference>
<comment type="caution">
    <text evidence="3">Lacks conserved residue(s) required for the propagation of feature annotation.</text>
</comment>
<dbReference type="Proteomes" id="UP000885847">
    <property type="component" value="Unassembled WGS sequence"/>
</dbReference>
<protein>
    <recommendedName>
        <fullName evidence="3">dTTP/UTP pyrophosphatase</fullName>
        <shortName evidence="3">dTTPase/UTPase</shortName>
        <ecNumber evidence="3">3.6.1.9</ecNumber>
    </recommendedName>
    <alternativeName>
        <fullName evidence="3">Nucleoside triphosphate pyrophosphatase</fullName>
    </alternativeName>
    <alternativeName>
        <fullName evidence="3">Nucleotide pyrophosphatase</fullName>
        <shortName evidence="3">Nucleotide PPase</shortName>
    </alternativeName>
</protein>
<feature type="active site" description="Proton acceptor" evidence="3">
    <location>
        <position position="64"/>
    </location>
</feature>
<dbReference type="EC" id="3.6.1.9" evidence="3"/>
<comment type="cofactor">
    <cofactor evidence="1 3">
        <name>a divalent metal cation</name>
        <dbReference type="ChEBI" id="CHEBI:60240"/>
    </cofactor>
</comment>
<feature type="site" description="Important for substrate specificity" evidence="3">
    <location>
        <position position="11"/>
    </location>
</feature>
<dbReference type="GO" id="GO:0009117">
    <property type="term" value="P:nucleotide metabolic process"/>
    <property type="evidence" value="ECO:0007669"/>
    <property type="project" value="UniProtKB-KW"/>
</dbReference>
<comment type="catalytic activity">
    <reaction evidence="3">
        <text>dTTP + H2O = dTMP + diphosphate + H(+)</text>
        <dbReference type="Rhea" id="RHEA:28534"/>
        <dbReference type="ChEBI" id="CHEBI:15377"/>
        <dbReference type="ChEBI" id="CHEBI:15378"/>
        <dbReference type="ChEBI" id="CHEBI:33019"/>
        <dbReference type="ChEBI" id="CHEBI:37568"/>
        <dbReference type="ChEBI" id="CHEBI:63528"/>
        <dbReference type="EC" id="3.6.1.9"/>
    </reaction>
</comment>
<sequence length="191" mass="21791">MKIVLASSSPRRISLLSGMNVEFEIRRPDVDEEFFEDPVKTVEFNALKKARAVRKGREIVLGFDTIVFLDGEILGKPQNENHAYRLLKKLSGKVHRVYTGIAVVTPEREIVDHEVSEVKFRPLTDREIWEYIRTGEPLDKAGAYGCQEKGRALVEYVNGSETNVIGLPIEKLKKLLEKIGVCDIFRRRNHG</sequence>
<keyword evidence="3" id="KW-0546">Nucleotide metabolism</keyword>
<evidence type="ECO:0000313" key="4">
    <source>
        <dbReference type="EMBL" id="HDI83756.1"/>
    </source>
</evidence>
<dbReference type="Gene3D" id="3.90.950.10">
    <property type="match status" value="1"/>
</dbReference>
<comment type="caution">
    <text evidence="4">The sequence shown here is derived from an EMBL/GenBank/DDBJ whole genome shotgun (WGS) entry which is preliminary data.</text>
</comment>
<dbReference type="CDD" id="cd00555">
    <property type="entry name" value="Maf"/>
    <property type="match status" value="1"/>
</dbReference>
<dbReference type="AlphaFoldDB" id="A0A7C0VBK6"/>
<dbReference type="NCBIfam" id="TIGR00172">
    <property type="entry name" value="maf"/>
    <property type="match status" value="1"/>
</dbReference>
<comment type="catalytic activity">
    <reaction evidence="3">
        <text>UTP + H2O = UMP + diphosphate + H(+)</text>
        <dbReference type="Rhea" id="RHEA:29395"/>
        <dbReference type="ChEBI" id="CHEBI:15377"/>
        <dbReference type="ChEBI" id="CHEBI:15378"/>
        <dbReference type="ChEBI" id="CHEBI:33019"/>
        <dbReference type="ChEBI" id="CHEBI:46398"/>
        <dbReference type="ChEBI" id="CHEBI:57865"/>
        <dbReference type="EC" id="3.6.1.9"/>
    </reaction>
</comment>
<keyword evidence="3" id="KW-0963">Cytoplasm</keyword>
<comment type="function">
    <text evidence="3">Nucleoside triphosphate pyrophosphatase that hydrolyzes dTTP and UTP. May have a dual role in cell division arrest and in preventing the incorporation of modified nucleotides into cellular nucleic acids.</text>
</comment>
<dbReference type="HAMAP" id="MF_00528">
    <property type="entry name" value="Maf"/>
    <property type="match status" value="1"/>
</dbReference>
<dbReference type="InterPro" id="IPR029001">
    <property type="entry name" value="ITPase-like_fam"/>
</dbReference>
<feature type="site" description="Important for substrate specificity" evidence="3">
    <location>
        <position position="147"/>
    </location>
</feature>
<accession>A0A7C0VBK6</accession>
<dbReference type="EMBL" id="DQWE01000388">
    <property type="protein sequence ID" value="HDI83756.1"/>
    <property type="molecule type" value="Genomic_DNA"/>
</dbReference>
<dbReference type="GO" id="GO:0047429">
    <property type="term" value="F:nucleoside triphosphate diphosphatase activity"/>
    <property type="evidence" value="ECO:0007669"/>
    <property type="project" value="UniProtKB-EC"/>
</dbReference>
<comment type="subcellular location">
    <subcellularLocation>
        <location evidence="3">Cytoplasm</location>
    </subcellularLocation>
</comment>
<proteinExistence type="inferred from homology"/>
<dbReference type="PANTHER" id="PTHR43213:SF5">
    <property type="entry name" value="BIFUNCTIONAL DTTP_UTP PYROPHOSPHATASE_METHYLTRANSFERASE PROTEIN-RELATED"/>
    <property type="match status" value="1"/>
</dbReference>
<keyword evidence="2 3" id="KW-0378">Hydrolase</keyword>
<dbReference type="Pfam" id="PF02545">
    <property type="entry name" value="Maf"/>
    <property type="match status" value="1"/>
</dbReference>
<organism evidence="4">
    <name type="scientific">candidate division WOR-3 bacterium</name>
    <dbReference type="NCBI Taxonomy" id="2052148"/>
    <lineage>
        <taxon>Bacteria</taxon>
        <taxon>Bacteria division WOR-3</taxon>
    </lineage>
</organism>
<comment type="similarity">
    <text evidence="3">Belongs to the Maf family. YhdE subfamily.</text>
</comment>
<evidence type="ECO:0000256" key="1">
    <source>
        <dbReference type="ARBA" id="ARBA00001968"/>
    </source>
</evidence>
<dbReference type="SUPFAM" id="SSF52972">
    <property type="entry name" value="ITPase-like"/>
    <property type="match status" value="1"/>
</dbReference>